<dbReference type="InterPro" id="IPR027417">
    <property type="entry name" value="P-loop_NTPase"/>
</dbReference>
<name>A0A7Z0D0R7_9MICO</name>
<reference evidence="2 3" key="1">
    <citation type="submission" date="2020-07" db="EMBL/GenBank/DDBJ databases">
        <title>Sequencing the genomes of 1000 actinobacteria strains.</title>
        <authorList>
            <person name="Klenk H.-P."/>
        </authorList>
    </citation>
    <scope>NUCLEOTIDE SEQUENCE [LARGE SCALE GENOMIC DNA]</scope>
    <source>
        <strain evidence="2 3">DSM 26341</strain>
    </source>
</reference>
<dbReference type="EMBL" id="JACBZP010000001">
    <property type="protein sequence ID" value="NYI65723.1"/>
    <property type="molecule type" value="Genomic_DNA"/>
</dbReference>
<dbReference type="InterPro" id="IPR022521">
    <property type="entry name" value="Rv3660c"/>
</dbReference>
<sequence length="362" mass="37058">MNEAESFVVAVSGSSAVLDACRVIASSAGIDMVTGHSSRALPAGWRRSALLLLGTDAAPPEPADMPCVVVATTDTADAAWRHAASIGAEHVAVLPNGDTWLVQRMIAAVEPDTSRAGVIGVIGGCGGAGASTLATGLALAGAASGHRPVLIDADSFGGGLDLVAGGERAPGLRWPDLATSRGTLRPADLAQSLPSIDGVALLSWDRSNAHELTTELFTDVLDAARRAFELVVVDLPRHIDPAAIAACRRRLLISPASVRAAVAASQVARRLDAATDRLVVRGPLRSGLTGPVLADSIGLPLQGVLRRDRGLGESLDRGDGVPRSRMSPLNGFCATAIQGLRRDGLLPGAPAKSARSAHRAPS</sequence>
<dbReference type="Pfam" id="PF26563">
    <property type="entry name" value="Rv3660c_N"/>
    <property type="match status" value="1"/>
</dbReference>
<dbReference type="AlphaFoldDB" id="A0A7Z0D0R7"/>
<dbReference type="GO" id="GO:0005829">
    <property type="term" value="C:cytosol"/>
    <property type="evidence" value="ECO:0007669"/>
    <property type="project" value="TreeGrafter"/>
</dbReference>
<organism evidence="2 3">
    <name type="scientific">Spelaeicoccus albus</name>
    <dbReference type="NCBI Taxonomy" id="1280376"/>
    <lineage>
        <taxon>Bacteria</taxon>
        <taxon>Bacillati</taxon>
        <taxon>Actinomycetota</taxon>
        <taxon>Actinomycetes</taxon>
        <taxon>Micrococcales</taxon>
        <taxon>Brevibacteriaceae</taxon>
        <taxon>Spelaeicoccus</taxon>
    </lineage>
</organism>
<evidence type="ECO:0000313" key="2">
    <source>
        <dbReference type="EMBL" id="NYI65723.1"/>
    </source>
</evidence>
<feature type="domain" description="Rv3660c-like CheY-like N-terminal" evidence="1">
    <location>
        <begin position="15"/>
        <end position="114"/>
    </location>
</feature>
<comment type="caution">
    <text evidence="2">The sequence shown here is derived from an EMBL/GenBank/DDBJ whole genome shotgun (WGS) entry which is preliminary data.</text>
</comment>
<evidence type="ECO:0000313" key="3">
    <source>
        <dbReference type="Proteomes" id="UP000539111"/>
    </source>
</evidence>
<protein>
    <submittedName>
        <fullName evidence="2">Secretion/DNA translocation related CpaE-like protein</fullName>
    </submittedName>
</protein>
<accession>A0A7Z0D0R7</accession>
<dbReference type="GO" id="GO:0051782">
    <property type="term" value="P:negative regulation of cell division"/>
    <property type="evidence" value="ECO:0007669"/>
    <property type="project" value="TreeGrafter"/>
</dbReference>
<gene>
    <name evidence="2" type="ORF">BJY26_000029</name>
</gene>
<dbReference type="GO" id="GO:0016887">
    <property type="term" value="F:ATP hydrolysis activity"/>
    <property type="evidence" value="ECO:0007669"/>
    <property type="project" value="TreeGrafter"/>
</dbReference>
<dbReference type="Proteomes" id="UP000539111">
    <property type="component" value="Unassembled WGS sequence"/>
</dbReference>
<dbReference type="InterPro" id="IPR059050">
    <property type="entry name" value="Rv3660c_N"/>
</dbReference>
<dbReference type="GO" id="GO:0009898">
    <property type="term" value="C:cytoplasmic side of plasma membrane"/>
    <property type="evidence" value="ECO:0007669"/>
    <property type="project" value="TreeGrafter"/>
</dbReference>
<keyword evidence="3" id="KW-1185">Reference proteome</keyword>
<dbReference type="GO" id="GO:0005524">
    <property type="term" value="F:ATP binding"/>
    <property type="evidence" value="ECO:0007669"/>
    <property type="project" value="TreeGrafter"/>
</dbReference>
<dbReference type="PANTHER" id="PTHR43384:SF11">
    <property type="entry name" value="SEPTUM SITE DETERMINING PROTEIN"/>
    <property type="match status" value="1"/>
</dbReference>
<evidence type="ECO:0000259" key="1">
    <source>
        <dbReference type="Pfam" id="PF26563"/>
    </source>
</evidence>
<dbReference type="Gene3D" id="3.40.50.300">
    <property type="entry name" value="P-loop containing nucleotide triphosphate hydrolases"/>
    <property type="match status" value="1"/>
</dbReference>
<dbReference type="PANTHER" id="PTHR43384">
    <property type="entry name" value="SEPTUM SITE-DETERMINING PROTEIN MIND HOMOLOG, CHLOROPLASTIC-RELATED"/>
    <property type="match status" value="1"/>
</dbReference>
<dbReference type="InterPro" id="IPR050625">
    <property type="entry name" value="ParA/MinD_ATPase"/>
</dbReference>
<dbReference type="NCBIfam" id="TIGR03815">
    <property type="entry name" value="CpaE_hom_Actino"/>
    <property type="match status" value="1"/>
</dbReference>
<dbReference type="SUPFAM" id="SSF52540">
    <property type="entry name" value="P-loop containing nucleoside triphosphate hydrolases"/>
    <property type="match status" value="1"/>
</dbReference>
<dbReference type="RefSeq" id="WP_179424635.1">
    <property type="nucleotide sequence ID" value="NZ_JACBZP010000001.1"/>
</dbReference>
<proteinExistence type="predicted"/>